<keyword evidence="1" id="KW-0812">Transmembrane</keyword>
<feature type="domain" description="RNase H type-1" evidence="2">
    <location>
        <begin position="215"/>
        <end position="331"/>
    </location>
</feature>
<dbReference type="GO" id="GO:0004523">
    <property type="term" value="F:RNA-DNA hybrid ribonuclease activity"/>
    <property type="evidence" value="ECO:0007669"/>
    <property type="project" value="InterPro"/>
</dbReference>
<keyword evidence="1" id="KW-0472">Membrane</keyword>
<dbReference type="Gene3D" id="3.30.420.10">
    <property type="entry name" value="Ribonuclease H-like superfamily/Ribonuclease H"/>
    <property type="match status" value="1"/>
</dbReference>
<protein>
    <recommendedName>
        <fullName evidence="2">RNase H type-1 domain-containing protein</fullName>
    </recommendedName>
</protein>
<name>A0AAQ3QDF8_9LILI</name>
<dbReference type="InterPro" id="IPR036397">
    <property type="entry name" value="RNaseH_sf"/>
</dbReference>
<dbReference type="GO" id="GO:0003676">
    <property type="term" value="F:nucleic acid binding"/>
    <property type="evidence" value="ECO:0007669"/>
    <property type="project" value="InterPro"/>
</dbReference>
<dbReference type="Proteomes" id="UP001327560">
    <property type="component" value="Chromosome 5"/>
</dbReference>
<dbReference type="InterPro" id="IPR044730">
    <property type="entry name" value="RNase_H-like_dom_plant"/>
</dbReference>
<dbReference type="InterPro" id="IPR002156">
    <property type="entry name" value="RNaseH_domain"/>
</dbReference>
<sequence length="337" mass="39324">MEVSCRVVASVSWIGDKFEIRRMSPLPGEACRIKSRDAVPFAVVDSSADKLTFVCGELKWASLLFALLMIRIIAYSTTSCLLVSLITCFALSCVLFDCFIYGFGNYWKHVERKLNIKFRYKDVWKKGQWFKEADSYEPETTKKLKAFMEIYFWWIWKNRNRAKHEGKKWGESALFNKVLAETMNFESKKTPKEISREEISKADLLSRYKEVLCCDASWRQDTRIGDGFVFFEEGEITWEGAVTDYVEDLMRAEMKSIWYGLDNVKKKGKKGICVASDCEKLVKILMKSLNVPWQLEGLVKEIWSIAEIVRVKRWCFLRREGNVEAHNNAKFVIEMSR</sequence>
<dbReference type="InterPro" id="IPR012337">
    <property type="entry name" value="RNaseH-like_sf"/>
</dbReference>
<keyword evidence="1" id="KW-1133">Transmembrane helix</keyword>
<keyword evidence="4" id="KW-1185">Reference proteome</keyword>
<evidence type="ECO:0000313" key="4">
    <source>
        <dbReference type="Proteomes" id="UP001327560"/>
    </source>
</evidence>
<dbReference type="Pfam" id="PF13456">
    <property type="entry name" value="RVT_3"/>
    <property type="match status" value="1"/>
</dbReference>
<accession>A0AAQ3QDF8</accession>
<feature type="transmembrane region" description="Helical" evidence="1">
    <location>
        <begin position="81"/>
        <end position="103"/>
    </location>
</feature>
<organism evidence="3 4">
    <name type="scientific">Canna indica</name>
    <name type="common">Indian-shot</name>
    <dbReference type="NCBI Taxonomy" id="4628"/>
    <lineage>
        <taxon>Eukaryota</taxon>
        <taxon>Viridiplantae</taxon>
        <taxon>Streptophyta</taxon>
        <taxon>Embryophyta</taxon>
        <taxon>Tracheophyta</taxon>
        <taxon>Spermatophyta</taxon>
        <taxon>Magnoliopsida</taxon>
        <taxon>Liliopsida</taxon>
        <taxon>Zingiberales</taxon>
        <taxon>Cannaceae</taxon>
        <taxon>Canna</taxon>
    </lineage>
</organism>
<dbReference type="CDD" id="cd06222">
    <property type="entry name" value="RNase_H_like"/>
    <property type="match status" value="1"/>
</dbReference>
<evidence type="ECO:0000259" key="2">
    <source>
        <dbReference type="Pfam" id="PF13456"/>
    </source>
</evidence>
<proteinExistence type="predicted"/>
<gene>
    <name evidence="3" type="ORF">Cni_G17309</name>
</gene>
<dbReference type="AlphaFoldDB" id="A0AAQ3QDF8"/>
<evidence type="ECO:0000256" key="1">
    <source>
        <dbReference type="SAM" id="Phobius"/>
    </source>
</evidence>
<dbReference type="SUPFAM" id="SSF53098">
    <property type="entry name" value="Ribonuclease H-like"/>
    <property type="match status" value="1"/>
</dbReference>
<dbReference type="EMBL" id="CP136894">
    <property type="protein sequence ID" value="WOL08556.1"/>
    <property type="molecule type" value="Genomic_DNA"/>
</dbReference>
<evidence type="ECO:0000313" key="3">
    <source>
        <dbReference type="EMBL" id="WOL08556.1"/>
    </source>
</evidence>
<reference evidence="3 4" key="1">
    <citation type="submission" date="2023-10" db="EMBL/GenBank/DDBJ databases">
        <title>Chromosome-scale genome assembly provides insights into flower coloration mechanisms of Canna indica.</title>
        <authorList>
            <person name="Li C."/>
        </authorList>
    </citation>
    <scope>NUCLEOTIDE SEQUENCE [LARGE SCALE GENOMIC DNA]</scope>
    <source>
        <tissue evidence="3">Flower</tissue>
    </source>
</reference>